<evidence type="ECO:0000313" key="6">
    <source>
        <dbReference type="Proteomes" id="UP000011064"/>
    </source>
</evidence>
<dbReference type="InterPro" id="IPR036291">
    <property type="entry name" value="NAD(P)-bd_dom_sf"/>
</dbReference>
<dbReference type="GO" id="GO:0016491">
    <property type="term" value="F:oxidoreductase activity"/>
    <property type="evidence" value="ECO:0007669"/>
    <property type="project" value="UniProtKB-KW"/>
</dbReference>
<accession>L8FR99</accession>
<sequence>MVRVAVAGGTSGLGRLVVDAIVATKKHDVFVLSRKESDVFASKPNVKLFAVNYAVPATITAVLEKNRVGTVISCLHLNSKEASDVQLNLIEGVGKTVERFAPSKFGLDYLEVARVDFEFHAIEFKVIAVNKLKEFPSLTYTRFITGTFMDFFGPLPNLLINVASLIIKPRNRKAAILGDGSATIESVTLRSPESPAADREKRGFRGRMPGILEDARLAGIMEDFCRLGQSLPLCQTWSAHAAAPAAM</sequence>
<dbReference type="SUPFAM" id="SSF51735">
    <property type="entry name" value="NAD(P)-binding Rossmann-fold domains"/>
    <property type="match status" value="1"/>
</dbReference>
<evidence type="ECO:0000256" key="3">
    <source>
        <dbReference type="ARBA" id="ARBA00023002"/>
    </source>
</evidence>
<comment type="similarity">
    <text evidence="1">Belongs to the NmrA-type oxidoreductase family. Isoflavone reductase subfamily.</text>
</comment>
<name>L8FR99_PSED2</name>
<dbReference type="InterPro" id="IPR008030">
    <property type="entry name" value="NmrA-like"/>
</dbReference>
<evidence type="ECO:0000259" key="4">
    <source>
        <dbReference type="Pfam" id="PF05368"/>
    </source>
</evidence>
<dbReference type="Gene3D" id="3.40.50.720">
    <property type="entry name" value="NAD(P)-binding Rossmann-like Domain"/>
    <property type="match status" value="1"/>
</dbReference>
<reference evidence="6" key="1">
    <citation type="submission" date="2010-09" db="EMBL/GenBank/DDBJ databases">
        <title>The genome sequence of Geomyces destructans 20631-21.</title>
        <authorList>
            <consortium name="The Broad Institute Genome Sequencing Platform"/>
            <person name="Cuomo C.A."/>
            <person name="Blehert D.S."/>
            <person name="Lorch J.M."/>
            <person name="Young S.K."/>
            <person name="Zeng Q."/>
            <person name="Gargeya S."/>
            <person name="Fitzgerald M."/>
            <person name="Haas B."/>
            <person name="Abouelleil A."/>
            <person name="Alvarado L."/>
            <person name="Arachchi H.M."/>
            <person name="Berlin A."/>
            <person name="Brown A."/>
            <person name="Chapman S.B."/>
            <person name="Chen Z."/>
            <person name="Dunbar C."/>
            <person name="Freedman E."/>
            <person name="Gearin G."/>
            <person name="Gellesch M."/>
            <person name="Goldberg J."/>
            <person name="Griggs A."/>
            <person name="Gujja S."/>
            <person name="Heiman D."/>
            <person name="Howarth C."/>
            <person name="Larson L."/>
            <person name="Lui A."/>
            <person name="MacDonald P.J.P."/>
            <person name="Montmayeur A."/>
            <person name="Murphy C."/>
            <person name="Neiman D."/>
            <person name="Pearson M."/>
            <person name="Priest M."/>
            <person name="Roberts A."/>
            <person name="Saif S."/>
            <person name="Shea T."/>
            <person name="Shenoy N."/>
            <person name="Sisk P."/>
            <person name="Stolte C."/>
            <person name="Sykes S."/>
            <person name="Wortman J."/>
            <person name="Nusbaum C."/>
            <person name="Birren B."/>
        </authorList>
    </citation>
    <scope>NUCLEOTIDE SEQUENCE [LARGE SCALE GENOMIC DNA]</scope>
    <source>
        <strain evidence="6">ATCC MYA-4855 / 20631-21</strain>
    </source>
</reference>
<dbReference type="OrthoDB" id="419598at2759"/>
<dbReference type="EMBL" id="GL573300">
    <property type="protein sequence ID" value="ELR02998.1"/>
    <property type="molecule type" value="Genomic_DNA"/>
</dbReference>
<dbReference type="Proteomes" id="UP000011064">
    <property type="component" value="Unassembled WGS sequence"/>
</dbReference>
<protein>
    <recommendedName>
        <fullName evidence="4">NmrA-like domain-containing protein</fullName>
    </recommendedName>
</protein>
<dbReference type="VEuPathDB" id="FungiDB:GMDG_05853"/>
<dbReference type="PANTHER" id="PTHR47706:SF4">
    <property type="entry name" value="NMRA-LIKE DOMAIN-CONTAINING PROTEIN"/>
    <property type="match status" value="1"/>
</dbReference>
<keyword evidence="6" id="KW-1185">Reference proteome</keyword>
<dbReference type="InterPro" id="IPR051609">
    <property type="entry name" value="NmrA/Isoflavone_reductase-like"/>
</dbReference>
<dbReference type="Pfam" id="PF05368">
    <property type="entry name" value="NmrA"/>
    <property type="match status" value="1"/>
</dbReference>
<feature type="domain" description="NmrA-like" evidence="4">
    <location>
        <begin position="3"/>
        <end position="153"/>
    </location>
</feature>
<dbReference type="InParanoid" id="L8FR99"/>
<proteinExistence type="inferred from homology"/>
<keyword evidence="3" id="KW-0560">Oxidoreductase</keyword>
<dbReference type="PANTHER" id="PTHR47706">
    <property type="entry name" value="NMRA-LIKE FAMILY PROTEIN"/>
    <property type="match status" value="1"/>
</dbReference>
<dbReference type="HOGENOM" id="CLU_1124952_0_0_1"/>
<dbReference type="AlphaFoldDB" id="L8FR99"/>
<keyword evidence="2" id="KW-0521">NADP</keyword>
<gene>
    <name evidence="5" type="ORF">GMDG_05853</name>
</gene>
<organism evidence="5 6">
    <name type="scientific">Pseudogymnoascus destructans (strain ATCC MYA-4855 / 20631-21)</name>
    <name type="common">Bat white-nose syndrome fungus</name>
    <name type="synonym">Geomyces destructans</name>
    <dbReference type="NCBI Taxonomy" id="658429"/>
    <lineage>
        <taxon>Eukaryota</taxon>
        <taxon>Fungi</taxon>
        <taxon>Dikarya</taxon>
        <taxon>Ascomycota</taxon>
        <taxon>Pezizomycotina</taxon>
        <taxon>Leotiomycetes</taxon>
        <taxon>Thelebolales</taxon>
        <taxon>Thelebolaceae</taxon>
        <taxon>Pseudogymnoascus</taxon>
    </lineage>
</organism>
<evidence type="ECO:0000256" key="1">
    <source>
        <dbReference type="ARBA" id="ARBA00005725"/>
    </source>
</evidence>
<evidence type="ECO:0000256" key="2">
    <source>
        <dbReference type="ARBA" id="ARBA00022857"/>
    </source>
</evidence>
<evidence type="ECO:0000313" key="5">
    <source>
        <dbReference type="EMBL" id="ELR02998.1"/>
    </source>
</evidence>